<comment type="caution">
    <text evidence="3">The sequence shown here is derived from an EMBL/GenBank/DDBJ whole genome shotgun (WGS) entry which is preliminary data.</text>
</comment>
<dbReference type="SMART" id="SM00408">
    <property type="entry name" value="IGc2"/>
    <property type="match status" value="1"/>
</dbReference>
<dbReference type="EMBL" id="VIIS01000477">
    <property type="protein sequence ID" value="KAF0308594.1"/>
    <property type="molecule type" value="Genomic_DNA"/>
</dbReference>
<dbReference type="OrthoDB" id="10263633at2759"/>
<dbReference type="Proteomes" id="UP000440578">
    <property type="component" value="Unassembled WGS sequence"/>
</dbReference>
<dbReference type="Pfam" id="PF13927">
    <property type="entry name" value="Ig_3"/>
    <property type="match status" value="1"/>
</dbReference>
<evidence type="ECO:0000313" key="3">
    <source>
        <dbReference type="EMBL" id="KAF0308594.1"/>
    </source>
</evidence>
<keyword evidence="1" id="KW-0812">Transmembrane</keyword>
<dbReference type="PROSITE" id="PS50835">
    <property type="entry name" value="IG_LIKE"/>
    <property type="match status" value="1"/>
</dbReference>
<dbReference type="GO" id="GO:0050808">
    <property type="term" value="P:synapse organization"/>
    <property type="evidence" value="ECO:0007669"/>
    <property type="project" value="TreeGrafter"/>
</dbReference>
<dbReference type="GO" id="GO:0032589">
    <property type="term" value="C:neuron projection membrane"/>
    <property type="evidence" value="ECO:0007669"/>
    <property type="project" value="TreeGrafter"/>
</dbReference>
<dbReference type="SMART" id="SM00409">
    <property type="entry name" value="IG"/>
    <property type="match status" value="2"/>
</dbReference>
<dbReference type="InterPro" id="IPR007110">
    <property type="entry name" value="Ig-like_dom"/>
</dbReference>
<gene>
    <name evidence="3" type="primary">OBSCN</name>
    <name evidence="3" type="ORF">FJT64_020203</name>
</gene>
<feature type="transmembrane region" description="Helical" evidence="1">
    <location>
        <begin position="182"/>
        <end position="202"/>
    </location>
</feature>
<accession>A0A6A4WXN0</accession>
<dbReference type="InterPro" id="IPR036179">
    <property type="entry name" value="Ig-like_dom_sf"/>
</dbReference>
<evidence type="ECO:0000256" key="1">
    <source>
        <dbReference type="SAM" id="Phobius"/>
    </source>
</evidence>
<dbReference type="InterPro" id="IPR003599">
    <property type="entry name" value="Ig_sub"/>
</dbReference>
<evidence type="ECO:0000259" key="2">
    <source>
        <dbReference type="PROSITE" id="PS50835"/>
    </source>
</evidence>
<dbReference type="PANTHER" id="PTHR23279:SF41">
    <property type="entry name" value="DEFECTIVE PROBOSCIS EXTENSION RESPONSE 4-RELATED"/>
    <property type="match status" value="1"/>
</dbReference>
<dbReference type="PANTHER" id="PTHR23279">
    <property type="entry name" value="DEFECTIVE PROBOSCIS EXTENSION RESPONSE DPR -RELATED"/>
    <property type="match status" value="1"/>
</dbReference>
<reference evidence="3 4" key="1">
    <citation type="submission" date="2019-07" db="EMBL/GenBank/DDBJ databases">
        <title>Draft genome assembly of a fouling barnacle, Amphibalanus amphitrite (Darwin, 1854): The first reference genome for Thecostraca.</title>
        <authorList>
            <person name="Kim W."/>
        </authorList>
    </citation>
    <scope>NUCLEOTIDE SEQUENCE [LARGE SCALE GENOMIC DNA]</scope>
    <source>
        <strain evidence="3">SNU_AA5</strain>
        <tissue evidence="3">Soma without cirri and trophi</tissue>
    </source>
</reference>
<keyword evidence="1" id="KW-0472">Membrane</keyword>
<keyword evidence="1" id="KW-1133">Transmembrane helix</keyword>
<organism evidence="3 4">
    <name type="scientific">Amphibalanus amphitrite</name>
    <name type="common">Striped barnacle</name>
    <name type="synonym">Balanus amphitrite</name>
    <dbReference type="NCBI Taxonomy" id="1232801"/>
    <lineage>
        <taxon>Eukaryota</taxon>
        <taxon>Metazoa</taxon>
        <taxon>Ecdysozoa</taxon>
        <taxon>Arthropoda</taxon>
        <taxon>Crustacea</taxon>
        <taxon>Multicrustacea</taxon>
        <taxon>Cirripedia</taxon>
        <taxon>Thoracica</taxon>
        <taxon>Thoracicalcarea</taxon>
        <taxon>Balanomorpha</taxon>
        <taxon>Balanoidea</taxon>
        <taxon>Balanidae</taxon>
        <taxon>Amphibalaninae</taxon>
        <taxon>Amphibalanus</taxon>
    </lineage>
</organism>
<dbReference type="SUPFAM" id="SSF48726">
    <property type="entry name" value="Immunoglobulin"/>
    <property type="match status" value="2"/>
</dbReference>
<proteinExistence type="predicted"/>
<name>A0A6A4WXN0_AMPAM</name>
<protein>
    <submittedName>
        <fullName evidence="3">Obscurin</fullName>
    </submittedName>
</protein>
<dbReference type="Gene3D" id="2.60.40.10">
    <property type="entry name" value="Immunoglobulins"/>
    <property type="match status" value="2"/>
</dbReference>
<dbReference type="AlphaFoldDB" id="A0A6A4WXN0"/>
<evidence type="ECO:0000313" key="4">
    <source>
        <dbReference type="Proteomes" id="UP000440578"/>
    </source>
</evidence>
<feature type="domain" description="Ig-like" evidence="2">
    <location>
        <begin position="44"/>
        <end position="135"/>
    </location>
</feature>
<sequence length="203" mass="22084">MFPYTTDTRFKALHSDGTQEWTLKVLGATIADSGVYECQVSTQPKMSLSFTLQVVVARARIVGNREQHVKSGSDVNLTCQLSHDSSAIYWYHRDKVVTSNYYQPGSQRIRIETAPTYSRLHITGVVDSDSGVYTCSPVGIDPVSAVLHVINGTSSASTPSSATTAQHCSATMHRNRNALSRSARTALTFPVMGGFGCFAFIVI</sequence>
<dbReference type="InterPro" id="IPR013783">
    <property type="entry name" value="Ig-like_fold"/>
</dbReference>
<dbReference type="InterPro" id="IPR037448">
    <property type="entry name" value="Zig-8"/>
</dbReference>
<dbReference type="InterPro" id="IPR003598">
    <property type="entry name" value="Ig_sub2"/>
</dbReference>
<keyword evidence="4" id="KW-1185">Reference proteome</keyword>